<evidence type="ECO:0000313" key="6">
    <source>
        <dbReference type="EMBL" id="JAG97796.1"/>
    </source>
</evidence>
<accession>A0A0D6R510</accession>
<feature type="binding site" evidence="5">
    <location>
        <position position="391"/>
    </location>
    <ligand>
        <name>Mg(2+)</name>
        <dbReference type="ChEBI" id="CHEBI:18420"/>
    </ligand>
</feature>
<dbReference type="InterPro" id="IPR043129">
    <property type="entry name" value="ATPase_NBD"/>
</dbReference>
<dbReference type="PROSITE" id="PS01075">
    <property type="entry name" value="ACETATE_KINASE_1"/>
    <property type="match status" value="1"/>
</dbReference>
<comment type="caution">
    <text evidence="5">Lacks conserved residue(s) required for the propagation of feature annotation.</text>
</comment>
<feature type="active site" description="Proton donor/acceptor" evidence="5">
    <location>
        <position position="154"/>
    </location>
</feature>
<dbReference type="AlphaFoldDB" id="A0A0D6R510"/>
<reference evidence="6" key="1">
    <citation type="submission" date="2015-03" db="EMBL/GenBank/DDBJ databases">
        <title>A transcriptome of Araucaria cunninghamii, an australian fine timber species.</title>
        <authorList>
            <person name="Jing Yi C.J.Y."/>
            <person name="Yin San L.Y.S."/>
            <person name="Abdul Karim S.S."/>
            <person name="Wan Azmi N.N."/>
            <person name="Hercus R.R."/>
            <person name="Croft L.L."/>
        </authorList>
    </citation>
    <scope>NUCLEOTIDE SEQUENCE</scope>
    <source>
        <strain evidence="6">MI0301</strain>
        <tissue evidence="6">Leaf</tissue>
    </source>
</reference>
<dbReference type="CDD" id="cd24010">
    <property type="entry name" value="ASKHA_NBD_AcK_PK"/>
    <property type="match status" value="1"/>
</dbReference>
<dbReference type="NCBIfam" id="TIGR00016">
    <property type="entry name" value="ackA"/>
    <property type="match status" value="1"/>
</dbReference>
<feature type="site" description="Transition state stabilizer" evidence="5">
    <location>
        <position position="186"/>
    </location>
</feature>
<keyword evidence="2 5" id="KW-0547">Nucleotide-binding</keyword>
<name>A0A0D6R510_ARACU</name>
<dbReference type="InterPro" id="IPR023865">
    <property type="entry name" value="Aliphatic_acid_kinase_CS"/>
</dbReference>
<keyword evidence="5" id="KW-0479">Metal-binding</keyword>
<dbReference type="PRINTS" id="PR00471">
    <property type="entry name" value="ACETATEKNASE"/>
</dbReference>
<evidence type="ECO:0000256" key="5">
    <source>
        <dbReference type="HAMAP-Rule" id="MF_03131"/>
    </source>
</evidence>
<keyword evidence="1 5" id="KW-0808">Transferase</keyword>
<dbReference type="PANTHER" id="PTHR21060">
    <property type="entry name" value="ACETATE KINASE"/>
    <property type="match status" value="1"/>
</dbReference>
<dbReference type="HAMAP" id="MF_00020">
    <property type="entry name" value="Acetate_kinase"/>
    <property type="match status" value="1"/>
</dbReference>
<comment type="cofactor">
    <cofactor evidence="5">
        <name>Mg(2+)</name>
        <dbReference type="ChEBI" id="CHEBI:18420"/>
    </cofactor>
</comment>
<sequence length="410" mass="44519">MGPSKAITKAILVLNSGSSSLKYALYNMASSPACVAKGNVAAIGSSKCSITHTNLQVAQDMNLQGTAVADHKSALKRILELLHLEKEQSDRLYGVGHRVVHGGEHLTRPMVISEQVKKAIEQASPLAPLHNPPNLEGIRVAEELFHCPQVAVFDTAFHSSIPSYAYMYAVPYAVYKELGVRRYGFHGTSYQFLLDQAAMYLGQAKEEVNVIACHLGAGASMAAIQNGKCIDTTMGVTPLEGLVMATRCGDIDPAICNILASQRNLDADQINHLLNKESGLQGICGEKDMKGILEASEAGSQIHKLALDVYIHRIRKYLGAYFFHLQGNVDALIFSGGVGESSAKIRDMICAKLGAFGINIDDAKNHENKTTMRDIQKFDSKVKILVIPTDEELCIAEQTLGVLEEQKILQ</sequence>
<dbReference type="GO" id="GO:0006085">
    <property type="term" value="P:acetyl-CoA biosynthetic process"/>
    <property type="evidence" value="ECO:0007669"/>
    <property type="project" value="UniProtKB-UniRule"/>
</dbReference>
<feature type="binding site" evidence="5">
    <location>
        <position position="15"/>
    </location>
    <ligand>
        <name>Mg(2+)</name>
        <dbReference type="ChEBI" id="CHEBI:18420"/>
    </ligand>
</feature>
<feature type="binding site" evidence="5">
    <location>
        <position position="22"/>
    </location>
    <ligand>
        <name>ATP</name>
        <dbReference type="ChEBI" id="CHEBI:30616"/>
    </ligand>
</feature>
<dbReference type="EC" id="2.7.2.1" evidence="5"/>
<proteinExistence type="inferred from homology"/>
<dbReference type="GO" id="GO:0000287">
    <property type="term" value="F:magnesium ion binding"/>
    <property type="evidence" value="ECO:0007669"/>
    <property type="project" value="UniProtKB-UniRule"/>
</dbReference>
<keyword evidence="4 5" id="KW-0067">ATP-binding</keyword>
<keyword evidence="5" id="KW-0460">Magnesium</keyword>
<dbReference type="Gene3D" id="3.30.420.40">
    <property type="match status" value="2"/>
</dbReference>
<dbReference type="GO" id="GO:0008776">
    <property type="term" value="F:acetate kinase activity"/>
    <property type="evidence" value="ECO:0007669"/>
    <property type="project" value="UniProtKB-UniRule"/>
</dbReference>
<evidence type="ECO:0000256" key="3">
    <source>
        <dbReference type="ARBA" id="ARBA00022777"/>
    </source>
</evidence>
<evidence type="ECO:0000256" key="4">
    <source>
        <dbReference type="ARBA" id="ARBA00022840"/>
    </source>
</evidence>
<dbReference type="PANTHER" id="PTHR21060:SF15">
    <property type="entry name" value="ACETATE KINASE-RELATED"/>
    <property type="match status" value="1"/>
</dbReference>
<dbReference type="UniPathway" id="UPA00340">
    <property type="reaction ID" value="UER00458"/>
</dbReference>
<feature type="site" description="Transition state stabilizer" evidence="5">
    <location>
        <position position="247"/>
    </location>
</feature>
<keyword evidence="3 5" id="KW-0418">Kinase</keyword>
<evidence type="ECO:0000256" key="2">
    <source>
        <dbReference type="ARBA" id="ARBA00022741"/>
    </source>
</evidence>
<comment type="pathway">
    <text evidence="5">Metabolic intermediate biosynthesis; acetyl-CoA biosynthesis; acetyl-CoA from acetate: step 1/2.</text>
</comment>
<dbReference type="PROSITE" id="PS01076">
    <property type="entry name" value="ACETATE_KINASE_2"/>
    <property type="match status" value="1"/>
</dbReference>
<dbReference type="GO" id="GO:0005524">
    <property type="term" value="F:ATP binding"/>
    <property type="evidence" value="ECO:0007669"/>
    <property type="project" value="UniProtKB-KW"/>
</dbReference>
<dbReference type="PIRSF" id="PIRSF000722">
    <property type="entry name" value="Acetate_prop_kin"/>
    <property type="match status" value="1"/>
</dbReference>
<dbReference type="Pfam" id="PF00871">
    <property type="entry name" value="Acetate_kinase"/>
    <property type="match status" value="1"/>
</dbReference>
<organism evidence="6">
    <name type="scientific">Araucaria cunninghamii</name>
    <name type="common">Hoop pine</name>
    <name type="synonym">Moreton Bay pine</name>
    <dbReference type="NCBI Taxonomy" id="56994"/>
    <lineage>
        <taxon>Eukaryota</taxon>
        <taxon>Viridiplantae</taxon>
        <taxon>Streptophyta</taxon>
        <taxon>Embryophyta</taxon>
        <taxon>Tracheophyta</taxon>
        <taxon>Spermatophyta</taxon>
        <taxon>Pinopsida</taxon>
        <taxon>Pinidae</taxon>
        <taxon>Conifers II</taxon>
        <taxon>Araucariales</taxon>
        <taxon>Araucariaceae</taxon>
        <taxon>Araucaria</taxon>
    </lineage>
</organism>
<comment type="catalytic activity">
    <reaction evidence="5">
        <text>acetate + ATP = acetyl phosphate + ADP</text>
        <dbReference type="Rhea" id="RHEA:11352"/>
        <dbReference type="ChEBI" id="CHEBI:22191"/>
        <dbReference type="ChEBI" id="CHEBI:30089"/>
        <dbReference type="ChEBI" id="CHEBI:30616"/>
        <dbReference type="ChEBI" id="CHEBI:456216"/>
        <dbReference type="EC" id="2.7.2.1"/>
    </reaction>
</comment>
<dbReference type="SUPFAM" id="SSF53067">
    <property type="entry name" value="Actin-like ATPase domain"/>
    <property type="match status" value="2"/>
</dbReference>
<evidence type="ECO:0000256" key="1">
    <source>
        <dbReference type="ARBA" id="ARBA00022679"/>
    </source>
</evidence>
<protein>
    <recommendedName>
        <fullName evidence="5">Probable acetate kinase</fullName>
        <ecNumber evidence="5">2.7.2.1</ecNumber>
    </recommendedName>
    <alternativeName>
        <fullName evidence="5">Acetokinase</fullName>
    </alternativeName>
</protein>
<dbReference type="GO" id="GO:0006083">
    <property type="term" value="P:acetate metabolic process"/>
    <property type="evidence" value="ECO:0007669"/>
    <property type="project" value="TreeGrafter"/>
</dbReference>
<dbReference type="InterPro" id="IPR000890">
    <property type="entry name" value="Aliphatic_acid_kin_short-chain"/>
</dbReference>
<feature type="binding site" evidence="5">
    <location>
        <position position="98"/>
    </location>
    <ligand>
        <name>substrate</name>
    </ligand>
</feature>
<feature type="binding site" evidence="5">
    <location>
        <begin position="214"/>
        <end position="218"/>
    </location>
    <ligand>
        <name>ATP</name>
        <dbReference type="ChEBI" id="CHEBI:30616"/>
    </ligand>
</feature>
<dbReference type="EMBL" id="GCKF01031294">
    <property type="protein sequence ID" value="JAG97796.1"/>
    <property type="molecule type" value="Transcribed_RNA"/>
</dbReference>
<dbReference type="InterPro" id="IPR004372">
    <property type="entry name" value="Ac/propionate_kinase"/>
</dbReference>
<comment type="similarity">
    <text evidence="5">Belongs to the acetokinase family.</text>
</comment>